<sequence length="713" mass="80103">MYLLLILGGALVAFALAWLSSAVITAVFSPLRYLPGPFWARFTRLWYVKRVYEGQFEHDNIQLHRRYGRVVRIAPNMYSIDAPEAVGTVYGIASKMPKSDWYEGWKHPSPDRWTLFPDRDIQRHAETRRRFQGLYSMSSLVSYEGYVNECTDILQRRLSEFARHGSIIDMTHWFQCYAFDVIGNITYSKRFGFLDRGDDVDGIMRALHGSMIYSTLVGIFPALHKYLYHAMNKLNVGGAVGRTYLMKFVGERIQQRRSERGQYADKSVSLDGNAPQDFLEKLMVQNEDNPQKVTSYHLFMMGLSNIIAGADTTAISLSAVLYHLIRNPDSLQKLRDEVQQRFSEGLFDGTHLTFKQSQEMPYLQAVIKEALRLHAATGLPLWRVVTDGGLELDGHFFPPGSVIGLNTWVAHYNEDVFGPDAKQFRPERWIETDDNGADIKAMNAYYLPFGLGSRTCLGRHISFLEMSKLIPLLVRNFDFELVGRRDAWKTENYWQIKHTSTGAMAMEKEKKALLRRGQYHSAYAQSHNRHDTRPQQGRGGYLSTDLVAKLADDIPPRPVLAHEIPPGLAAQPPAAADGSGALPHQLREVARVVREPRVPKVEAVPLVAPGLDARRGVGIPLGQVLAVGAARVLEPAAAPREVIGGKGREGLVPRDGGGVVLPAVEVGAVEDGRRERVGRLPLRFVGRDGWGSGDCHDGREAQPREERWSDECE</sequence>
<evidence type="ECO:0000256" key="3">
    <source>
        <dbReference type="ARBA" id="ARBA00022723"/>
    </source>
</evidence>
<dbReference type="GO" id="GO:0004497">
    <property type="term" value="F:monooxygenase activity"/>
    <property type="evidence" value="ECO:0007669"/>
    <property type="project" value="InterPro"/>
</dbReference>
<dbReference type="SUPFAM" id="SSF48264">
    <property type="entry name" value="Cytochrome P450"/>
    <property type="match status" value="1"/>
</dbReference>
<dbReference type="GO" id="GO:0005506">
    <property type="term" value="F:iron ion binding"/>
    <property type="evidence" value="ECO:0007669"/>
    <property type="project" value="InterPro"/>
</dbReference>
<dbReference type="PANTHER" id="PTHR24305:SF188">
    <property type="entry name" value="P450, PUTATIVE (EUROFUNG)-RELATED"/>
    <property type="match status" value="1"/>
</dbReference>
<name>A0A9P8MMT2_9HYPO</name>
<proteinExistence type="predicted"/>
<dbReference type="InterPro" id="IPR050121">
    <property type="entry name" value="Cytochrome_P450_monoxygenase"/>
</dbReference>
<dbReference type="CDD" id="cd11060">
    <property type="entry name" value="CYP57A1-like"/>
    <property type="match status" value="1"/>
</dbReference>
<dbReference type="InterPro" id="IPR017972">
    <property type="entry name" value="Cyt_P450_CS"/>
</dbReference>
<evidence type="ECO:0000256" key="6">
    <source>
        <dbReference type="SAM" id="MobiDB-lite"/>
    </source>
</evidence>
<evidence type="ECO:0000256" key="4">
    <source>
        <dbReference type="ARBA" id="ARBA00023004"/>
    </source>
</evidence>
<dbReference type="PRINTS" id="PR00385">
    <property type="entry name" value="P450"/>
</dbReference>
<evidence type="ECO:0000313" key="7">
    <source>
        <dbReference type="EMBL" id="KAH0601315.1"/>
    </source>
</evidence>
<dbReference type="FunFam" id="1.10.630.10:FF:000050">
    <property type="entry name" value="Cytochrome P450 monooxygenase"/>
    <property type="match status" value="1"/>
</dbReference>
<dbReference type="Pfam" id="PF00067">
    <property type="entry name" value="p450"/>
    <property type="match status" value="1"/>
</dbReference>
<keyword evidence="8" id="KW-1185">Reference proteome</keyword>
<dbReference type="InterPro" id="IPR001128">
    <property type="entry name" value="Cyt_P450"/>
</dbReference>
<dbReference type="PRINTS" id="PR00463">
    <property type="entry name" value="EP450I"/>
</dbReference>
<keyword evidence="4 5" id="KW-0408">Iron</keyword>
<dbReference type="PROSITE" id="PS00086">
    <property type="entry name" value="CYTOCHROME_P450"/>
    <property type="match status" value="1"/>
</dbReference>
<feature type="region of interest" description="Disordered" evidence="6">
    <location>
        <begin position="691"/>
        <end position="713"/>
    </location>
</feature>
<keyword evidence="2 5" id="KW-0349">Heme</keyword>
<dbReference type="InterPro" id="IPR002401">
    <property type="entry name" value="Cyt_P450_E_grp-I"/>
</dbReference>
<comment type="cofactor">
    <cofactor evidence="1 5">
        <name>heme</name>
        <dbReference type="ChEBI" id="CHEBI:30413"/>
    </cofactor>
</comment>
<evidence type="ECO:0000313" key="8">
    <source>
        <dbReference type="Proteomes" id="UP000764110"/>
    </source>
</evidence>
<feature type="binding site" description="axial binding residue" evidence="5">
    <location>
        <position position="456"/>
    </location>
    <ligand>
        <name>heme</name>
        <dbReference type="ChEBI" id="CHEBI:30413"/>
    </ligand>
    <ligandPart>
        <name>Fe</name>
        <dbReference type="ChEBI" id="CHEBI:18248"/>
    </ligandPart>
</feature>
<dbReference type="PANTHER" id="PTHR24305">
    <property type="entry name" value="CYTOCHROME P450"/>
    <property type="match status" value="1"/>
</dbReference>
<accession>A0A9P8MMT2</accession>
<dbReference type="InterPro" id="IPR036396">
    <property type="entry name" value="Cyt_P450_sf"/>
</dbReference>
<reference evidence="7 8" key="1">
    <citation type="submission" date="2020-07" db="EMBL/GenBank/DDBJ databases">
        <title>Metarhizium humberi genome.</title>
        <authorList>
            <person name="Lysoe E."/>
        </authorList>
    </citation>
    <scope>NUCLEOTIDE SEQUENCE [LARGE SCALE GENOMIC DNA]</scope>
    <source>
        <strain evidence="7 8">ESALQ1638</strain>
    </source>
</reference>
<protein>
    <recommendedName>
        <fullName evidence="9">Cytochrome P450</fullName>
    </recommendedName>
</protein>
<evidence type="ECO:0000256" key="2">
    <source>
        <dbReference type="ARBA" id="ARBA00022617"/>
    </source>
</evidence>
<dbReference type="Proteomes" id="UP000764110">
    <property type="component" value="Unassembled WGS sequence"/>
</dbReference>
<organism evidence="7 8">
    <name type="scientific">Metarhizium humberi</name>
    <dbReference type="NCBI Taxonomy" id="2596975"/>
    <lineage>
        <taxon>Eukaryota</taxon>
        <taxon>Fungi</taxon>
        <taxon>Dikarya</taxon>
        <taxon>Ascomycota</taxon>
        <taxon>Pezizomycotina</taxon>
        <taxon>Sordariomycetes</taxon>
        <taxon>Hypocreomycetidae</taxon>
        <taxon>Hypocreales</taxon>
        <taxon>Clavicipitaceae</taxon>
        <taxon>Metarhizium</taxon>
    </lineage>
</organism>
<evidence type="ECO:0000256" key="1">
    <source>
        <dbReference type="ARBA" id="ARBA00001971"/>
    </source>
</evidence>
<dbReference type="AlphaFoldDB" id="A0A9P8MMT2"/>
<evidence type="ECO:0008006" key="9">
    <source>
        <dbReference type="Google" id="ProtNLM"/>
    </source>
</evidence>
<dbReference type="EMBL" id="JACEFI010000001">
    <property type="protein sequence ID" value="KAH0601315.1"/>
    <property type="molecule type" value="Genomic_DNA"/>
</dbReference>
<dbReference type="Gene3D" id="1.10.630.10">
    <property type="entry name" value="Cytochrome P450"/>
    <property type="match status" value="1"/>
</dbReference>
<comment type="caution">
    <text evidence="7">The sequence shown here is derived from an EMBL/GenBank/DDBJ whole genome shotgun (WGS) entry which is preliminary data.</text>
</comment>
<feature type="compositionally biased region" description="Basic and acidic residues" evidence="6">
    <location>
        <begin position="694"/>
        <end position="713"/>
    </location>
</feature>
<dbReference type="GO" id="GO:0020037">
    <property type="term" value="F:heme binding"/>
    <property type="evidence" value="ECO:0007669"/>
    <property type="project" value="InterPro"/>
</dbReference>
<keyword evidence="3 5" id="KW-0479">Metal-binding</keyword>
<dbReference type="GO" id="GO:0016705">
    <property type="term" value="F:oxidoreductase activity, acting on paired donors, with incorporation or reduction of molecular oxygen"/>
    <property type="evidence" value="ECO:0007669"/>
    <property type="project" value="InterPro"/>
</dbReference>
<gene>
    <name evidence="7" type="ORF">MHUMG1_00189</name>
</gene>
<evidence type="ECO:0000256" key="5">
    <source>
        <dbReference type="PIRSR" id="PIRSR602401-1"/>
    </source>
</evidence>